<comment type="subcellular location">
    <subcellularLocation>
        <location evidence="1 6">Nucleus</location>
    </subcellularLocation>
</comment>
<feature type="region of interest" description="Disordered" evidence="7">
    <location>
        <begin position="1"/>
        <end position="21"/>
    </location>
</feature>
<dbReference type="AlphaFoldDB" id="A0AAV3RPY8"/>
<protein>
    <recommendedName>
        <fullName evidence="6">Nuclear transcription factor Y subunit</fullName>
    </recommendedName>
</protein>
<dbReference type="EMBL" id="BAABME010010589">
    <property type="protein sequence ID" value="GAA0180118.1"/>
    <property type="molecule type" value="Genomic_DNA"/>
</dbReference>
<dbReference type="PANTHER" id="PTHR12632">
    <property type="entry name" value="TRANSCRIPTION FACTOR NF-Y ALPHA-RELATED"/>
    <property type="match status" value="1"/>
</dbReference>
<dbReference type="PRINTS" id="PR00616">
    <property type="entry name" value="CCAATSUBUNTB"/>
</dbReference>
<dbReference type="GO" id="GO:0003700">
    <property type="term" value="F:DNA-binding transcription factor activity"/>
    <property type="evidence" value="ECO:0007669"/>
    <property type="project" value="UniProtKB-UniRule"/>
</dbReference>
<evidence type="ECO:0000313" key="8">
    <source>
        <dbReference type="EMBL" id="GAA0180118.1"/>
    </source>
</evidence>
<comment type="caution">
    <text evidence="8">The sequence shown here is derived from an EMBL/GenBank/DDBJ whole genome shotgun (WGS) entry which is preliminary data.</text>
</comment>
<evidence type="ECO:0000256" key="2">
    <source>
        <dbReference type="ARBA" id="ARBA00023015"/>
    </source>
</evidence>
<comment type="subunit">
    <text evidence="6">Heterotrimer.</text>
</comment>
<keyword evidence="3 6" id="KW-0238">DNA-binding</keyword>
<keyword evidence="4 6" id="KW-0804">Transcription</keyword>
<name>A0AAV3RPY8_LITER</name>
<dbReference type="InterPro" id="IPR001289">
    <property type="entry name" value="NFYA"/>
</dbReference>
<keyword evidence="5 6" id="KW-0539">Nucleus</keyword>
<dbReference type="Gene3D" id="6.10.250.2430">
    <property type="match status" value="1"/>
</dbReference>
<keyword evidence="9" id="KW-1185">Reference proteome</keyword>
<organism evidence="8 9">
    <name type="scientific">Lithospermum erythrorhizon</name>
    <name type="common">Purple gromwell</name>
    <name type="synonym">Lithospermum officinale var. erythrorhizon</name>
    <dbReference type="NCBI Taxonomy" id="34254"/>
    <lineage>
        <taxon>Eukaryota</taxon>
        <taxon>Viridiplantae</taxon>
        <taxon>Streptophyta</taxon>
        <taxon>Embryophyta</taxon>
        <taxon>Tracheophyta</taxon>
        <taxon>Spermatophyta</taxon>
        <taxon>Magnoliopsida</taxon>
        <taxon>eudicotyledons</taxon>
        <taxon>Gunneridae</taxon>
        <taxon>Pentapetalae</taxon>
        <taxon>asterids</taxon>
        <taxon>lamiids</taxon>
        <taxon>Boraginales</taxon>
        <taxon>Boraginaceae</taxon>
        <taxon>Boraginoideae</taxon>
        <taxon>Lithospermeae</taxon>
        <taxon>Lithospermum</taxon>
    </lineage>
</organism>
<dbReference type="Pfam" id="PF02045">
    <property type="entry name" value="CBFB_NFYA"/>
    <property type="match status" value="1"/>
</dbReference>
<dbReference type="GO" id="GO:0003677">
    <property type="term" value="F:DNA binding"/>
    <property type="evidence" value="ECO:0007669"/>
    <property type="project" value="UniProtKB-KW"/>
</dbReference>
<evidence type="ECO:0000256" key="1">
    <source>
        <dbReference type="ARBA" id="ARBA00004123"/>
    </source>
</evidence>
<evidence type="ECO:0000256" key="7">
    <source>
        <dbReference type="SAM" id="MobiDB-lite"/>
    </source>
</evidence>
<dbReference type="PROSITE" id="PS51152">
    <property type="entry name" value="NFYA_HAP2_2"/>
    <property type="match status" value="1"/>
</dbReference>
<evidence type="ECO:0000256" key="4">
    <source>
        <dbReference type="ARBA" id="ARBA00023163"/>
    </source>
</evidence>
<comment type="similarity">
    <text evidence="6">Belongs to the NFYA/HAP2 subunit family.</text>
</comment>
<comment type="function">
    <text evidence="6">Component of the sequence-specific heterotrimeric transcription factor (NF-Y) which specifically recognizes a 5'-CCAAT-3' box motif found in the promoters of its target genes.</text>
</comment>
<sequence>MKSTMSVTKDEKMKQADADHNQTKSFTHKFLNCSSLSNSGEQQKHSLSKTVASDHSFGSVSRTKSCKQNIVSESGDNSEYLRDTEGCWTSLPPSGTANNPLHQGLLDLNKSMASKSYPWTESYLGGFISACTQNSVMYPQMVMTEPARIPLPIQFTGNFPVYVNAKQYHAIIKRRKIRSKVEAQNELCKSKKPYLHESRHLHAVRRARGSGGRFLNSKTIQNAAHTSRNHVECQSHQNSQSGSWERSPPNSDITSIFNGDSIFPHEEFNVWNSPLQIGPSTLAVADCLTARRT</sequence>
<accession>A0AAV3RPY8</accession>
<evidence type="ECO:0000256" key="5">
    <source>
        <dbReference type="ARBA" id="ARBA00023242"/>
    </source>
</evidence>
<keyword evidence="2 6" id="KW-0805">Transcription regulation</keyword>
<gene>
    <name evidence="8" type="ORF">LIER_30069</name>
</gene>
<dbReference type="Proteomes" id="UP001454036">
    <property type="component" value="Unassembled WGS sequence"/>
</dbReference>
<feature type="compositionally biased region" description="Basic and acidic residues" evidence="7">
    <location>
        <begin position="8"/>
        <end position="21"/>
    </location>
</feature>
<dbReference type="GO" id="GO:0005634">
    <property type="term" value="C:nucleus"/>
    <property type="evidence" value="ECO:0007669"/>
    <property type="project" value="UniProtKB-SubCell"/>
</dbReference>
<proteinExistence type="inferred from homology"/>
<reference evidence="8 9" key="1">
    <citation type="submission" date="2024-01" db="EMBL/GenBank/DDBJ databases">
        <title>The complete chloroplast genome sequence of Lithospermum erythrorhizon: insights into the phylogenetic relationship among Boraginaceae species and the maternal lineages of purple gromwells.</title>
        <authorList>
            <person name="Okada T."/>
            <person name="Watanabe K."/>
        </authorList>
    </citation>
    <scope>NUCLEOTIDE SEQUENCE [LARGE SCALE GENOMIC DNA]</scope>
</reference>
<evidence type="ECO:0000256" key="3">
    <source>
        <dbReference type="ARBA" id="ARBA00023125"/>
    </source>
</evidence>
<dbReference type="SMART" id="SM00521">
    <property type="entry name" value="CBF"/>
    <property type="match status" value="1"/>
</dbReference>
<evidence type="ECO:0000313" key="9">
    <source>
        <dbReference type="Proteomes" id="UP001454036"/>
    </source>
</evidence>
<evidence type="ECO:0000256" key="6">
    <source>
        <dbReference type="RuleBase" id="RU367155"/>
    </source>
</evidence>